<reference evidence="3 4" key="1">
    <citation type="submission" date="2019-02" db="EMBL/GenBank/DDBJ databases">
        <title>Bacterial novel species Emticicia sp. 17J42-9 isolated from soil.</title>
        <authorList>
            <person name="Jung H.-Y."/>
        </authorList>
    </citation>
    <scope>NUCLEOTIDE SEQUENCE [LARGE SCALE GENOMIC DNA]</scope>
    <source>
        <strain evidence="3 4">17J42-9</strain>
    </source>
</reference>
<gene>
    <name evidence="3" type="ORF">EWM59_04950</name>
</gene>
<sequence length="146" mass="16453">MRKIFVLVVLLCITQFSFGQDIKATIEDLERKRFAAQVAKDGDYLNKIFADDLIYVHSSGKKDNKEAYVASVLNGGSVYSKVDIEDITVRAYNKDQTAVVNGTVLITQPPVDGKPVLLHLRYLVVYTKDSKKGWQLNSWQSSRLPN</sequence>
<evidence type="ECO:0000313" key="4">
    <source>
        <dbReference type="Proteomes" id="UP000293162"/>
    </source>
</evidence>
<dbReference type="InterPro" id="IPR027843">
    <property type="entry name" value="DUF4440"/>
</dbReference>
<evidence type="ECO:0000313" key="3">
    <source>
        <dbReference type="EMBL" id="RYU96878.1"/>
    </source>
</evidence>
<dbReference type="RefSeq" id="WP_130019833.1">
    <property type="nucleotide sequence ID" value="NZ_SEWF01000005.1"/>
</dbReference>
<accession>A0A4Q5M3I0</accession>
<keyword evidence="4" id="KW-1185">Reference proteome</keyword>
<organism evidence="3 4">
    <name type="scientific">Emticicia agri</name>
    <dbReference type="NCBI Taxonomy" id="2492393"/>
    <lineage>
        <taxon>Bacteria</taxon>
        <taxon>Pseudomonadati</taxon>
        <taxon>Bacteroidota</taxon>
        <taxon>Cytophagia</taxon>
        <taxon>Cytophagales</taxon>
        <taxon>Leadbetterellaceae</taxon>
        <taxon>Emticicia</taxon>
    </lineage>
</organism>
<dbReference type="AlphaFoldDB" id="A0A4Q5M3I0"/>
<dbReference type="Pfam" id="PF14534">
    <property type="entry name" value="DUF4440"/>
    <property type="match status" value="1"/>
</dbReference>
<feature type="chain" id="PRO_5020963729" evidence="1">
    <location>
        <begin position="20"/>
        <end position="146"/>
    </location>
</feature>
<dbReference type="InterPro" id="IPR032710">
    <property type="entry name" value="NTF2-like_dom_sf"/>
</dbReference>
<protein>
    <submittedName>
        <fullName evidence="3">Nuclear transport factor 2 family protein</fullName>
    </submittedName>
</protein>
<dbReference type="EMBL" id="SEWF01000005">
    <property type="protein sequence ID" value="RYU96878.1"/>
    <property type="molecule type" value="Genomic_DNA"/>
</dbReference>
<comment type="caution">
    <text evidence="3">The sequence shown here is derived from an EMBL/GenBank/DDBJ whole genome shotgun (WGS) entry which is preliminary data.</text>
</comment>
<proteinExistence type="predicted"/>
<dbReference type="SUPFAM" id="SSF54427">
    <property type="entry name" value="NTF2-like"/>
    <property type="match status" value="1"/>
</dbReference>
<dbReference type="OrthoDB" id="1445948at2"/>
<evidence type="ECO:0000256" key="1">
    <source>
        <dbReference type="SAM" id="SignalP"/>
    </source>
</evidence>
<feature type="signal peptide" evidence="1">
    <location>
        <begin position="1"/>
        <end position="19"/>
    </location>
</feature>
<evidence type="ECO:0000259" key="2">
    <source>
        <dbReference type="Pfam" id="PF14534"/>
    </source>
</evidence>
<dbReference type="Proteomes" id="UP000293162">
    <property type="component" value="Unassembled WGS sequence"/>
</dbReference>
<feature type="domain" description="DUF4440" evidence="2">
    <location>
        <begin position="26"/>
        <end position="136"/>
    </location>
</feature>
<name>A0A4Q5M3I0_9BACT</name>
<keyword evidence="1" id="KW-0732">Signal</keyword>
<dbReference type="Gene3D" id="3.10.450.50">
    <property type="match status" value="1"/>
</dbReference>